<sequence length="105" mass="10628">MRVSSPCPLLPTQDLPAPGCPRAHHAAPLAAGLEQPPRWAPGPGHGSAAKTKVSWAGRTGRGVSYLGLALALPWAGPSQSVCDTGGIGETLLGLEGGQETGWILS</sequence>
<protein>
    <submittedName>
        <fullName evidence="2">Tetracycline efflux MFS transporter Tet(G)</fullName>
    </submittedName>
</protein>
<keyword evidence="3" id="KW-1185">Reference proteome</keyword>
<dbReference type="Proteomes" id="UP000297703">
    <property type="component" value="Unassembled WGS sequence"/>
</dbReference>
<reference evidence="2 3" key="2">
    <citation type="submission" date="2019-04" db="EMBL/GenBank/DDBJ databases">
        <title>The genome sequence of big-headed turtle.</title>
        <authorList>
            <person name="Gong S."/>
        </authorList>
    </citation>
    <scope>NUCLEOTIDE SEQUENCE [LARGE SCALE GENOMIC DNA]</scope>
    <source>
        <strain evidence="2">DO16091913</strain>
        <tissue evidence="2">Muscle</tissue>
    </source>
</reference>
<comment type="caution">
    <text evidence="2">The sequence shown here is derived from an EMBL/GenBank/DDBJ whole genome shotgun (WGS) entry which is preliminary data.</text>
</comment>
<dbReference type="AlphaFoldDB" id="A0A4D9DGX0"/>
<organism evidence="2 3">
    <name type="scientific">Platysternon megacephalum</name>
    <name type="common">big-headed turtle</name>
    <dbReference type="NCBI Taxonomy" id="55544"/>
    <lineage>
        <taxon>Eukaryota</taxon>
        <taxon>Metazoa</taxon>
        <taxon>Chordata</taxon>
        <taxon>Craniata</taxon>
        <taxon>Vertebrata</taxon>
        <taxon>Euteleostomi</taxon>
        <taxon>Archelosauria</taxon>
        <taxon>Testudinata</taxon>
        <taxon>Testudines</taxon>
        <taxon>Cryptodira</taxon>
        <taxon>Durocryptodira</taxon>
        <taxon>Testudinoidea</taxon>
        <taxon>Platysternidae</taxon>
        <taxon>Platysternon</taxon>
    </lineage>
</organism>
<dbReference type="EMBL" id="QXTE01000626">
    <property type="protein sequence ID" value="TFJ96616.1"/>
    <property type="molecule type" value="Genomic_DNA"/>
</dbReference>
<reference evidence="2 3" key="1">
    <citation type="submission" date="2019-04" db="EMBL/GenBank/DDBJ databases">
        <title>Draft genome of the big-headed turtle Platysternon megacephalum.</title>
        <authorList>
            <person name="Gong S."/>
        </authorList>
    </citation>
    <scope>NUCLEOTIDE SEQUENCE [LARGE SCALE GENOMIC DNA]</scope>
    <source>
        <strain evidence="2">DO16091913</strain>
        <tissue evidence="2">Muscle</tissue>
    </source>
</reference>
<proteinExistence type="predicted"/>
<name>A0A4D9DGX0_9SAUR</name>
<evidence type="ECO:0000313" key="2">
    <source>
        <dbReference type="EMBL" id="TFJ96616.1"/>
    </source>
</evidence>
<evidence type="ECO:0000313" key="3">
    <source>
        <dbReference type="Proteomes" id="UP000297703"/>
    </source>
</evidence>
<accession>A0A4D9DGX0</accession>
<feature type="region of interest" description="Disordered" evidence="1">
    <location>
        <begin position="1"/>
        <end position="53"/>
    </location>
</feature>
<evidence type="ECO:0000256" key="1">
    <source>
        <dbReference type="SAM" id="MobiDB-lite"/>
    </source>
</evidence>
<gene>
    <name evidence="2" type="ORF">DR999_PMT21586</name>
</gene>